<dbReference type="Proteomes" id="UP000625711">
    <property type="component" value="Unassembled WGS sequence"/>
</dbReference>
<feature type="signal peptide" evidence="9">
    <location>
        <begin position="1"/>
        <end position="23"/>
    </location>
</feature>
<comment type="caution">
    <text evidence="10">The sequence shown here is derived from an EMBL/GenBank/DDBJ whole genome shotgun (WGS) entry which is preliminary data.</text>
</comment>
<dbReference type="InterPro" id="IPR050975">
    <property type="entry name" value="Sleep_regulator"/>
</dbReference>
<dbReference type="Pfam" id="PF17064">
    <property type="entry name" value="QVR"/>
    <property type="match status" value="1"/>
</dbReference>
<keyword evidence="6" id="KW-0472">Membrane</keyword>
<accession>A0A834IMY6</accession>
<dbReference type="InterPro" id="IPR031424">
    <property type="entry name" value="QVR-like"/>
</dbReference>
<evidence type="ECO:0000256" key="9">
    <source>
        <dbReference type="SAM" id="SignalP"/>
    </source>
</evidence>
<dbReference type="PANTHER" id="PTHR33562">
    <property type="entry name" value="ATILLA, ISOFORM B-RELATED-RELATED"/>
    <property type="match status" value="1"/>
</dbReference>
<organism evidence="10 11">
    <name type="scientific">Rhynchophorus ferrugineus</name>
    <name type="common">Red palm weevil</name>
    <name type="synonym">Curculio ferrugineus</name>
    <dbReference type="NCBI Taxonomy" id="354439"/>
    <lineage>
        <taxon>Eukaryota</taxon>
        <taxon>Metazoa</taxon>
        <taxon>Ecdysozoa</taxon>
        <taxon>Arthropoda</taxon>
        <taxon>Hexapoda</taxon>
        <taxon>Insecta</taxon>
        <taxon>Pterygota</taxon>
        <taxon>Neoptera</taxon>
        <taxon>Endopterygota</taxon>
        <taxon>Coleoptera</taxon>
        <taxon>Polyphaga</taxon>
        <taxon>Cucujiformia</taxon>
        <taxon>Curculionidae</taxon>
        <taxon>Dryophthorinae</taxon>
        <taxon>Rhynchophorus</taxon>
    </lineage>
</organism>
<name>A0A834IMY6_RHYFE</name>
<evidence type="ECO:0000256" key="2">
    <source>
        <dbReference type="ARBA" id="ARBA00022622"/>
    </source>
</evidence>
<dbReference type="GO" id="GO:0030431">
    <property type="term" value="P:sleep"/>
    <property type="evidence" value="ECO:0007669"/>
    <property type="project" value="InterPro"/>
</dbReference>
<feature type="chain" id="PRO_5032785531" description="Protein sleepless" evidence="9">
    <location>
        <begin position="24"/>
        <end position="149"/>
    </location>
</feature>
<keyword evidence="7" id="KW-0325">Glycoprotein</keyword>
<gene>
    <name evidence="10" type="ORF">GWI33_022668</name>
</gene>
<evidence type="ECO:0000256" key="6">
    <source>
        <dbReference type="ARBA" id="ARBA00023136"/>
    </source>
</evidence>
<evidence type="ECO:0000313" key="11">
    <source>
        <dbReference type="Proteomes" id="UP000625711"/>
    </source>
</evidence>
<evidence type="ECO:0000256" key="3">
    <source>
        <dbReference type="ARBA" id="ARBA00022692"/>
    </source>
</evidence>
<evidence type="ECO:0000256" key="4">
    <source>
        <dbReference type="ARBA" id="ARBA00022729"/>
    </source>
</evidence>
<evidence type="ECO:0000256" key="8">
    <source>
        <dbReference type="ARBA" id="ARBA00023288"/>
    </source>
</evidence>
<keyword evidence="8" id="KW-0449">Lipoprotein</keyword>
<dbReference type="OrthoDB" id="10473543at2759"/>
<proteinExistence type="predicted"/>
<reference evidence="10" key="1">
    <citation type="submission" date="2020-08" db="EMBL/GenBank/DDBJ databases">
        <title>Genome sequencing and assembly of the red palm weevil Rhynchophorus ferrugineus.</title>
        <authorList>
            <person name="Dias G.B."/>
            <person name="Bergman C.M."/>
            <person name="Manee M."/>
        </authorList>
    </citation>
    <scope>NUCLEOTIDE SEQUENCE</scope>
    <source>
        <strain evidence="10">AA-2017</strain>
        <tissue evidence="10">Whole larva</tissue>
    </source>
</reference>
<dbReference type="EMBL" id="JAACXV010000084">
    <property type="protein sequence ID" value="KAF7284049.1"/>
    <property type="molecule type" value="Genomic_DNA"/>
</dbReference>
<sequence>MNINFSFGVLAIIVCYTFTEVASLRCFECTESESAICSLPFKKDSTNITDCSRSIYTVDNGNDPPNREFVCLLIEEIDAIGENSTFTRRCSIKNSNDNCENIITKNFMFPDIKKTKCQQCEEDLCNSTPTKYSHFSIIALFLSFVIFRM</sequence>
<comment type="subcellular location">
    <subcellularLocation>
        <location evidence="1">Membrane</location>
        <topology evidence="1">Lipid-anchor</topology>
        <topology evidence="1">GPI-anchor</topology>
    </subcellularLocation>
</comment>
<keyword evidence="5" id="KW-1133">Transmembrane helix</keyword>
<dbReference type="AlphaFoldDB" id="A0A834IMY6"/>
<keyword evidence="4 9" id="KW-0732">Signal</keyword>
<keyword evidence="2" id="KW-0336">GPI-anchor</keyword>
<dbReference type="GO" id="GO:0032222">
    <property type="term" value="P:regulation of synaptic transmission, cholinergic"/>
    <property type="evidence" value="ECO:0007669"/>
    <property type="project" value="InterPro"/>
</dbReference>
<keyword evidence="11" id="KW-1185">Reference proteome</keyword>
<evidence type="ECO:0008006" key="12">
    <source>
        <dbReference type="Google" id="ProtNLM"/>
    </source>
</evidence>
<protein>
    <recommendedName>
        <fullName evidence="12">Protein sleepless</fullName>
    </recommendedName>
</protein>
<evidence type="ECO:0000313" key="10">
    <source>
        <dbReference type="EMBL" id="KAF7284049.1"/>
    </source>
</evidence>
<evidence type="ECO:0000256" key="5">
    <source>
        <dbReference type="ARBA" id="ARBA00022989"/>
    </source>
</evidence>
<evidence type="ECO:0000256" key="1">
    <source>
        <dbReference type="ARBA" id="ARBA00004589"/>
    </source>
</evidence>
<evidence type="ECO:0000256" key="7">
    <source>
        <dbReference type="ARBA" id="ARBA00023180"/>
    </source>
</evidence>
<keyword evidence="3" id="KW-0812">Transmembrane</keyword>
<dbReference type="GO" id="GO:0098552">
    <property type="term" value="C:side of membrane"/>
    <property type="evidence" value="ECO:0007669"/>
    <property type="project" value="UniProtKB-KW"/>
</dbReference>